<dbReference type="PROSITE" id="PS00041">
    <property type="entry name" value="HTH_ARAC_FAMILY_1"/>
    <property type="match status" value="1"/>
</dbReference>
<dbReference type="Gene3D" id="1.10.10.60">
    <property type="entry name" value="Homeodomain-like"/>
    <property type="match status" value="2"/>
</dbReference>
<evidence type="ECO:0000256" key="2">
    <source>
        <dbReference type="ARBA" id="ARBA00023125"/>
    </source>
</evidence>
<organism evidence="6 7">
    <name type="scientific">Paenibacillus phytohabitans</name>
    <dbReference type="NCBI Taxonomy" id="2654978"/>
    <lineage>
        <taxon>Bacteria</taxon>
        <taxon>Bacillati</taxon>
        <taxon>Bacillota</taxon>
        <taxon>Bacilli</taxon>
        <taxon>Bacillales</taxon>
        <taxon>Paenibacillaceae</taxon>
        <taxon>Paenibacillus</taxon>
    </lineage>
</organism>
<keyword evidence="3" id="KW-0804">Transcription</keyword>
<dbReference type="InterPro" id="IPR020449">
    <property type="entry name" value="Tscrpt_reg_AraC-type_HTH"/>
</dbReference>
<name>A0ABX1YHP0_9BACL</name>
<dbReference type="InterPro" id="IPR018060">
    <property type="entry name" value="HTH_AraC"/>
</dbReference>
<evidence type="ECO:0000313" key="6">
    <source>
        <dbReference type="EMBL" id="NOU79388.1"/>
    </source>
</evidence>
<dbReference type="Pfam" id="PF12833">
    <property type="entry name" value="HTH_18"/>
    <property type="match status" value="1"/>
</dbReference>
<comment type="caution">
    <text evidence="6">The sequence shown here is derived from an EMBL/GenBank/DDBJ whole genome shotgun (WGS) entry which is preliminary data.</text>
</comment>
<dbReference type="SMART" id="SM00342">
    <property type="entry name" value="HTH_ARAC"/>
    <property type="match status" value="1"/>
</dbReference>
<dbReference type="PANTHER" id="PTHR43280:SF28">
    <property type="entry name" value="HTH-TYPE TRANSCRIPTIONAL ACTIVATOR RHAS"/>
    <property type="match status" value="1"/>
</dbReference>
<keyword evidence="1" id="KW-0805">Transcription regulation</keyword>
<gene>
    <name evidence="6" type="ORF">GC101_10910</name>
</gene>
<proteinExistence type="predicted"/>
<keyword evidence="2" id="KW-0238">DNA-binding</keyword>
<dbReference type="PROSITE" id="PS01124">
    <property type="entry name" value="HTH_ARAC_FAMILY_2"/>
    <property type="match status" value="1"/>
</dbReference>
<feature type="domain" description="HTH araC/xylS-type" evidence="5">
    <location>
        <begin position="656"/>
        <end position="754"/>
    </location>
</feature>
<reference evidence="6 7" key="1">
    <citation type="submission" date="2019-10" db="EMBL/GenBank/DDBJ databases">
        <title>Description of Paenibacillus terricola sp. nov.</title>
        <authorList>
            <person name="Carlier A."/>
            <person name="Qi S."/>
        </authorList>
    </citation>
    <scope>NUCLEOTIDE SEQUENCE [LARGE SCALE GENOMIC DNA]</scope>
    <source>
        <strain evidence="6 7">LMG 31459</strain>
    </source>
</reference>
<dbReference type="InterPro" id="IPR009057">
    <property type="entry name" value="Homeodomain-like_sf"/>
</dbReference>
<dbReference type="InterPro" id="IPR018062">
    <property type="entry name" value="HTH_AraC-typ_CS"/>
</dbReference>
<keyword evidence="4" id="KW-0472">Membrane</keyword>
<dbReference type="Proteomes" id="UP000596857">
    <property type="component" value="Unassembled WGS sequence"/>
</dbReference>
<evidence type="ECO:0000256" key="1">
    <source>
        <dbReference type="ARBA" id="ARBA00023015"/>
    </source>
</evidence>
<dbReference type="EMBL" id="WHOB01000027">
    <property type="protein sequence ID" value="NOU79388.1"/>
    <property type="molecule type" value="Genomic_DNA"/>
</dbReference>
<evidence type="ECO:0000256" key="3">
    <source>
        <dbReference type="ARBA" id="ARBA00023163"/>
    </source>
</evidence>
<dbReference type="PANTHER" id="PTHR43280">
    <property type="entry name" value="ARAC-FAMILY TRANSCRIPTIONAL REGULATOR"/>
    <property type="match status" value="1"/>
</dbReference>
<evidence type="ECO:0000313" key="7">
    <source>
        <dbReference type="Proteomes" id="UP000596857"/>
    </source>
</evidence>
<evidence type="ECO:0000256" key="4">
    <source>
        <dbReference type="SAM" id="Phobius"/>
    </source>
</evidence>
<accession>A0ABX1YHP0</accession>
<keyword evidence="7" id="KW-1185">Reference proteome</keyword>
<sequence length="767" mass="86175">MSMARGNIMRRRTDFKFAFNALFVKLMLSFLSVILLLASFNLFSHLYLSKKVYQEMVRQNELGLKQTALSYENHFRLTQNIILTLNQSNSWTANLGLLSQVRENRRYDVVSEVKSDLATVYSNPFLHIENFILYFKEADYVLEKDGTSSMNDMFSKYYASKEYPPDYWSLQTMGNQYMKVLPAANFIESTMNSSRPLGSLLPLVTQVLPYKEVYGIVMLNARELQTAYGDGSASPFYILDADGVMLFSTSADRPVLGDISGSISYHEQVGDQYYFYQKGGQTGFTYVQVTPAAAVASGMRQMQLLLAALLTAAVLTSILSSLFFSYRLNRPLQRLIAALERKSGTGAGTLSSVKEFAIIGDRMSRILETNQFIQTDLEHKNSLVRQYAYSHKIKNIPLNPNLLDLEDAQAEDRPYAAVLFKLSFKQPSQSPEKDTLMLWQLIQHLFLGSEGDIVAVQPEQNQLLLLLFQCGPQSAVLQTLQTLKELLEVEPAFYLTIAVSPVYSGETPITGAYGILSSLLKERRLNEETQIIVEPRASSARSFHVKVTHGEELSGLLLSGNEEAVLGWLARQLEQLNQKDAAAEDFRAFAAGAVEQAGKTVMKLGLQEAVLIQPALKENFESFYSTRHYKEWLHALVRPILAAMRAKSETRDPVLAYVLDYLDKHYGENINLNLVADKLNLSPGYLSTFFKEKQGINFSDYLNNLRIGHAKELLMNLDLRIQEIALQVGYLNVNSFIRMFKRASGLTPGEYRKSYASGGLPAAGDGP</sequence>
<dbReference type="SUPFAM" id="SSF46689">
    <property type="entry name" value="Homeodomain-like"/>
    <property type="match status" value="2"/>
</dbReference>
<feature type="transmembrane region" description="Helical" evidence="4">
    <location>
        <begin position="304"/>
        <end position="326"/>
    </location>
</feature>
<evidence type="ECO:0000259" key="5">
    <source>
        <dbReference type="PROSITE" id="PS01124"/>
    </source>
</evidence>
<protein>
    <submittedName>
        <fullName evidence="6">Helix-turn-helix domain-containing protein</fullName>
    </submittedName>
</protein>
<dbReference type="PRINTS" id="PR00032">
    <property type="entry name" value="HTHARAC"/>
</dbReference>
<keyword evidence="4" id="KW-1133">Transmembrane helix</keyword>
<keyword evidence="4" id="KW-0812">Transmembrane</keyword>